<dbReference type="Pfam" id="PF09955">
    <property type="entry name" value="DUF2189"/>
    <property type="match status" value="1"/>
</dbReference>
<keyword evidence="1" id="KW-0812">Transmembrane</keyword>
<evidence type="ECO:0000313" key="2">
    <source>
        <dbReference type="EMBL" id="SEN75855.1"/>
    </source>
</evidence>
<feature type="transmembrane region" description="Helical" evidence="1">
    <location>
        <begin position="187"/>
        <end position="213"/>
    </location>
</feature>
<feature type="transmembrane region" description="Helical" evidence="1">
    <location>
        <begin position="245"/>
        <end position="272"/>
    </location>
</feature>
<sequence>MPRETIGNPLSWSAQRLVGAGRGLGAAVDGIGSHETTRPEINEIGMNDIRAALRKGVEDFAALRSDVIFVVALYPLIGFVLAFWAFNSGQVHLLFPLIAGFPLVGPVAAIGLYEMSRRRDQGQETDWGAALATLTGRVLGPVLMLGFLLAVFFVIWLYAAHLIWAATLGPEPYDSLTVFLRDTLTTGAGWEMIVIGFGTGFIFAAVVLCVSLVSFPMLIDRPVGVPVALETSLAVARRNPRTTALWGLTVAVALVLGTIPLFAGLIVVLPILGHATWHLYRRAVTFPDRLEGQDQGLQTSGP</sequence>
<accession>A0A1H8J5X7</accession>
<keyword evidence="1" id="KW-0472">Membrane</keyword>
<dbReference type="RefSeq" id="WP_090612705.1">
    <property type="nucleotide sequence ID" value="NZ_CP067124.1"/>
</dbReference>
<dbReference type="AlphaFoldDB" id="A0A1H8J5X7"/>
<keyword evidence="3" id="KW-1185">Reference proteome</keyword>
<name>A0A1H8J5X7_9RHOB</name>
<feature type="transmembrane region" description="Helical" evidence="1">
    <location>
        <begin position="67"/>
        <end position="87"/>
    </location>
</feature>
<dbReference type="Proteomes" id="UP000199054">
    <property type="component" value="Unassembled WGS sequence"/>
</dbReference>
<gene>
    <name evidence="2" type="ORF">SAMN04489859_101597</name>
</gene>
<dbReference type="OrthoDB" id="9809543at2"/>
<keyword evidence="1" id="KW-1133">Transmembrane helix</keyword>
<protein>
    <submittedName>
        <fullName evidence="2">Uncharacterized membrane protein</fullName>
    </submittedName>
</protein>
<feature type="transmembrane region" description="Helical" evidence="1">
    <location>
        <begin position="93"/>
        <end position="113"/>
    </location>
</feature>
<dbReference type="InterPro" id="IPR018692">
    <property type="entry name" value="DUF2189"/>
</dbReference>
<evidence type="ECO:0000313" key="3">
    <source>
        <dbReference type="Proteomes" id="UP000199054"/>
    </source>
</evidence>
<evidence type="ECO:0000256" key="1">
    <source>
        <dbReference type="SAM" id="Phobius"/>
    </source>
</evidence>
<organism evidence="2 3">
    <name type="scientific">Paracoccus alcaliphilus</name>
    <dbReference type="NCBI Taxonomy" id="34002"/>
    <lineage>
        <taxon>Bacteria</taxon>
        <taxon>Pseudomonadati</taxon>
        <taxon>Pseudomonadota</taxon>
        <taxon>Alphaproteobacteria</taxon>
        <taxon>Rhodobacterales</taxon>
        <taxon>Paracoccaceae</taxon>
        <taxon>Paracoccus</taxon>
    </lineage>
</organism>
<feature type="transmembrane region" description="Helical" evidence="1">
    <location>
        <begin position="142"/>
        <end position="167"/>
    </location>
</feature>
<reference evidence="2 3" key="1">
    <citation type="submission" date="2016-10" db="EMBL/GenBank/DDBJ databases">
        <authorList>
            <person name="de Groot N.N."/>
        </authorList>
    </citation>
    <scope>NUCLEOTIDE SEQUENCE [LARGE SCALE GENOMIC DNA]</scope>
    <source>
        <strain evidence="2 3">DSM 8512</strain>
    </source>
</reference>
<dbReference type="EMBL" id="FODE01000015">
    <property type="protein sequence ID" value="SEN75855.1"/>
    <property type="molecule type" value="Genomic_DNA"/>
</dbReference>
<proteinExistence type="predicted"/>